<keyword evidence="4" id="KW-1185">Reference proteome</keyword>
<dbReference type="NCBIfam" id="NF012200">
    <property type="entry name" value="choice_anch_D"/>
    <property type="match status" value="1"/>
</dbReference>
<dbReference type="RefSeq" id="WP_219158624.1">
    <property type="nucleotide sequence ID" value="NZ_JAHWGL010000030.1"/>
</dbReference>
<sequence>MKKLYSLPWGRYARPWVAVLLLLLSSAVNSWAQTFTETFGTAGPKTVVQANTDNNFDNSGRFTFAGNATLIKSDPYIPPSPGSQGSFIYFGNIDPVTGGSAEELPADNRTFSIFRINTSQLTNIVLRFNLYATPGIASVPGDFIAEYSLNPAARNPIYTSIPSAAIDNALQTDGWSAISITNPFNGNTADAIAIRFTRKGKNNSTGPTGDYIAIDDVALSATVAPNFTVNPPSLGFTNTAINAQSASQTISVSGSGLTSAINVVAPSGYRIRKQGDAAYLAEGATLMLTPTNGAINSVVEVVFNPTAAGTYSGQITFNTTGVTQKTVAVSGTAVAPTIAVSPATLSFGNVETNTKSNIQSVVVQGSSLMSDISVQVPTGYEFRKQGDAAFLSAGNTLTLTQANGAVNAVVEVRFAPVTAGVFSGNMSFVGTGATTQFVALSGTGVAPAPVVTVSPANITFSDTQVGRSSDAVSFFVSGQNLDNNTIIVNSPSNEFLIRRGTTGAFGSQVTLTGTAGTLSSTELQVQFSPSTAGNRAAVIAAASGTTVNSILQVNGNGLPAPTVADVFINPDPATLDFGSVSSNGSAQVLTFKVGGTLLGTNPLVLTPASSASSNPNIEIRAAGIGDFESKPLVFQPVDGNVSERIIEVRLGGTLTAGSYAGTITVSSPNSGAPNKVVNVVANSNGVAATISADNTLTDFSTVPGVASATQSYKLNGQGLIRDITVKAPNNFQVALQEADFASLKDANGKDITGNTITVVRNNATGDGFQNPVSIYVRYLPSVASDQPDPASISNTSDPAVGAAVQVKGFSAPSVEIVVQTPQINNVVVGTVSNLVAVTVRAVRVRQAITIAEVLTQQPSQFNNPLQDQFQISLTQNDADFGQTVTFTPNASTFSIDQVVYVRYKPTHIGDATSKLQFRSDDFITKTFQDFSVNGGLSGRALDTQPTVQTTISVTRSGSTATVFFSPAQGGAVNGAGEGRLIIASLSNSLSGSSQPQDGQTYLSADGTFGQGDILVPGYYAVYTGTGDQAVVKGLDPSKPYYFYVFDYNYVATNSSGKRLSVPGAENYRTPTPPSQIVPVDASIPGTPLPVELKSFAAKLTTSGVKLDWATASEKNNKGFEVQRSQDGEQFTVLQFVKGHSSKASGTVYSAFDAQPLSGVSYYRLKQVDEDGTFAYSPVAAITNIEAAREVTFYPNPARDVLNISTSESLVEARVTVTDLTGRTLLTRTLDASNTVSLSVLRTGTYLVTVETASGKVTRKIVKE</sequence>
<evidence type="ECO:0000313" key="3">
    <source>
        <dbReference type="EMBL" id="MBW3128772.1"/>
    </source>
</evidence>
<dbReference type="NCBIfam" id="TIGR04183">
    <property type="entry name" value="Por_Secre_tail"/>
    <property type="match status" value="1"/>
</dbReference>
<organism evidence="3 4">
    <name type="scientific">Hymenobacter profundi</name>
    <dbReference type="NCBI Taxonomy" id="1982110"/>
    <lineage>
        <taxon>Bacteria</taxon>
        <taxon>Pseudomonadati</taxon>
        <taxon>Bacteroidota</taxon>
        <taxon>Cytophagia</taxon>
        <taxon>Cytophagales</taxon>
        <taxon>Hymenobacteraceae</taxon>
        <taxon>Hymenobacter</taxon>
    </lineage>
</organism>
<name>A0ABS6WYV1_9BACT</name>
<dbReference type="InterPro" id="IPR026444">
    <property type="entry name" value="Secre_tail"/>
</dbReference>
<comment type="caution">
    <text evidence="3">The sequence shown here is derived from an EMBL/GenBank/DDBJ whole genome shotgun (WGS) entry which is preliminary data.</text>
</comment>
<feature type="chain" id="PRO_5047252296" evidence="1">
    <location>
        <begin position="33"/>
        <end position="1263"/>
    </location>
</feature>
<dbReference type="Pfam" id="PF18962">
    <property type="entry name" value="Por_Secre_tail"/>
    <property type="match status" value="1"/>
</dbReference>
<feature type="signal peptide" evidence="1">
    <location>
        <begin position="1"/>
        <end position="32"/>
    </location>
</feature>
<feature type="domain" description="Secretion system C-terminal sorting" evidence="2">
    <location>
        <begin position="1193"/>
        <end position="1261"/>
    </location>
</feature>
<accession>A0ABS6WYV1</accession>
<evidence type="ECO:0000313" key="4">
    <source>
        <dbReference type="Proteomes" id="UP000826188"/>
    </source>
</evidence>
<proteinExistence type="predicted"/>
<evidence type="ECO:0000256" key="1">
    <source>
        <dbReference type="SAM" id="SignalP"/>
    </source>
</evidence>
<protein>
    <submittedName>
        <fullName evidence="3">T9SS type A sorting domain-containing protein</fullName>
    </submittedName>
</protein>
<reference evidence="3 4" key="1">
    <citation type="submission" date="2021-07" db="EMBL/GenBank/DDBJ databases">
        <title>Hymenobacter profundi sp. nov., isolated from deep-sea water.</title>
        <authorList>
            <person name="Kim M.K."/>
        </authorList>
    </citation>
    <scope>NUCLEOTIDE SEQUENCE [LARGE SCALE GENOMIC DNA]</scope>
    <source>
        <strain evidence="3 4">M2</strain>
    </source>
</reference>
<evidence type="ECO:0000259" key="2">
    <source>
        <dbReference type="Pfam" id="PF18962"/>
    </source>
</evidence>
<gene>
    <name evidence="3" type="ORF">KYK14_09440</name>
</gene>
<keyword evidence="1" id="KW-0732">Signal</keyword>
<dbReference type="EMBL" id="JAHWGL010000030">
    <property type="protein sequence ID" value="MBW3128772.1"/>
    <property type="molecule type" value="Genomic_DNA"/>
</dbReference>
<dbReference type="Proteomes" id="UP000826188">
    <property type="component" value="Unassembled WGS sequence"/>
</dbReference>